<feature type="domain" description="5'-3' exonuclease" evidence="1">
    <location>
        <begin position="27"/>
        <end position="126"/>
    </location>
</feature>
<dbReference type="PANTHER" id="PTHR42646:SF2">
    <property type="entry name" value="5'-3' EXONUCLEASE FAMILY PROTEIN"/>
    <property type="match status" value="1"/>
</dbReference>
<protein>
    <submittedName>
        <fullName evidence="2">Flap endonuclease</fullName>
    </submittedName>
</protein>
<dbReference type="InterPro" id="IPR020045">
    <property type="entry name" value="DNA_polI_H3TH"/>
</dbReference>
<sequence>VGSRIVQLDRRRETLRDEAGVIAKFGIKPSSIPDYLAVVGDSADGYPGIAGWGSKSAAAVFSQYPHLENIPKDWRHWDPMVRRARPLAESLFAAWEDALLFRTLATLRVDVPVLTSIDDLLWRGPAEDFKRTCERMKAPDLFRRALARKR</sequence>
<dbReference type="Gene3D" id="1.10.150.20">
    <property type="entry name" value="5' to 3' exonuclease, C-terminal subdomain"/>
    <property type="match status" value="1"/>
</dbReference>
<name>A0A7V8NV97_9BACT</name>
<dbReference type="EMBL" id="JACDQQ010002377">
    <property type="protein sequence ID" value="MBA0088174.1"/>
    <property type="molecule type" value="Genomic_DNA"/>
</dbReference>
<keyword evidence="2" id="KW-0255">Endonuclease</keyword>
<dbReference type="GO" id="GO:0017108">
    <property type="term" value="F:5'-flap endonuclease activity"/>
    <property type="evidence" value="ECO:0007669"/>
    <property type="project" value="InterPro"/>
</dbReference>
<dbReference type="AlphaFoldDB" id="A0A7V8NV97"/>
<organism evidence="2 3">
    <name type="scientific">Candidatus Acidiferrum panamense</name>
    <dbReference type="NCBI Taxonomy" id="2741543"/>
    <lineage>
        <taxon>Bacteria</taxon>
        <taxon>Pseudomonadati</taxon>
        <taxon>Acidobacteriota</taxon>
        <taxon>Terriglobia</taxon>
        <taxon>Candidatus Acidiferrales</taxon>
        <taxon>Candidatus Acidiferrum</taxon>
    </lineage>
</organism>
<comment type="caution">
    <text evidence="2">The sequence shown here is derived from an EMBL/GenBank/DDBJ whole genome shotgun (WGS) entry which is preliminary data.</text>
</comment>
<keyword evidence="2" id="KW-0378">Hydrolase</keyword>
<dbReference type="InterPro" id="IPR036279">
    <property type="entry name" value="5-3_exonuclease_C_sf"/>
</dbReference>
<dbReference type="GO" id="GO:0033567">
    <property type="term" value="P:DNA replication, Okazaki fragment processing"/>
    <property type="evidence" value="ECO:0007669"/>
    <property type="project" value="InterPro"/>
</dbReference>
<dbReference type="PANTHER" id="PTHR42646">
    <property type="entry name" value="FLAP ENDONUCLEASE XNI"/>
    <property type="match status" value="1"/>
</dbReference>
<dbReference type="InterPro" id="IPR008918">
    <property type="entry name" value="HhH2"/>
</dbReference>
<proteinExistence type="predicted"/>
<keyword evidence="3" id="KW-1185">Reference proteome</keyword>
<gene>
    <name evidence="2" type="ORF">HRJ53_24580</name>
</gene>
<accession>A0A7V8NV97</accession>
<evidence type="ECO:0000313" key="3">
    <source>
        <dbReference type="Proteomes" id="UP000567293"/>
    </source>
</evidence>
<dbReference type="Pfam" id="PF01367">
    <property type="entry name" value="5_3_exonuc"/>
    <property type="match status" value="1"/>
</dbReference>
<dbReference type="CDD" id="cd09898">
    <property type="entry name" value="H3TH_53EXO"/>
    <property type="match status" value="1"/>
</dbReference>
<dbReference type="SUPFAM" id="SSF47807">
    <property type="entry name" value="5' to 3' exonuclease, C-terminal subdomain"/>
    <property type="match status" value="1"/>
</dbReference>
<evidence type="ECO:0000313" key="2">
    <source>
        <dbReference type="EMBL" id="MBA0088174.1"/>
    </source>
</evidence>
<dbReference type="InterPro" id="IPR038969">
    <property type="entry name" value="FEN"/>
</dbReference>
<evidence type="ECO:0000259" key="1">
    <source>
        <dbReference type="Pfam" id="PF01367"/>
    </source>
</evidence>
<feature type="non-terminal residue" evidence="2">
    <location>
        <position position="1"/>
    </location>
</feature>
<reference evidence="2" key="1">
    <citation type="submission" date="2020-06" db="EMBL/GenBank/DDBJ databases">
        <title>Legume-microbial interactions unlock mineral nutrients during tropical forest succession.</title>
        <authorList>
            <person name="Epihov D.Z."/>
        </authorList>
    </citation>
    <scope>NUCLEOTIDE SEQUENCE [LARGE SCALE GENOMIC DNA]</scope>
    <source>
        <strain evidence="2">Pan2503</strain>
    </source>
</reference>
<dbReference type="Proteomes" id="UP000567293">
    <property type="component" value="Unassembled WGS sequence"/>
</dbReference>
<dbReference type="GO" id="GO:0003677">
    <property type="term" value="F:DNA binding"/>
    <property type="evidence" value="ECO:0007669"/>
    <property type="project" value="InterPro"/>
</dbReference>
<keyword evidence="2" id="KW-0540">Nuclease</keyword>
<dbReference type="SMART" id="SM00279">
    <property type="entry name" value="HhH2"/>
    <property type="match status" value="1"/>
</dbReference>